<gene>
    <name evidence="6" type="ORF">CLV25_11581</name>
</gene>
<comment type="caution">
    <text evidence="6">The sequence shown here is derived from an EMBL/GenBank/DDBJ whole genome shotgun (WGS) entry which is preliminary data.</text>
</comment>
<dbReference type="SMART" id="SM00421">
    <property type="entry name" value="HTH_LUXR"/>
    <property type="match status" value="1"/>
</dbReference>
<dbReference type="SUPFAM" id="SSF52172">
    <property type="entry name" value="CheY-like"/>
    <property type="match status" value="1"/>
</dbReference>
<dbReference type="GO" id="GO:0006355">
    <property type="term" value="P:regulation of DNA-templated transcription"/>
    <property type="evidence" value="ECO:0007669"/>
    <property type="project" value="InterPro"/>
</dbReference>
<dbReference type="Pfam" id="PF00072">
    <property type="entry name" value="Response_reg"/>
    <property type="match status" value="1"/>
</dbReference>
<dbReference type="Gene3D" id="3.40.50.2300">
    <property type="match status" value="1"/>
</dbReference>
<proteinExistence type="predicted"/>
<dbReference type="AlphaFoldDB" id="A0A4R2E709"/>
<dbReference type="EMBL" id="SLWB01000015">
    <property type="protein sequence ID" value="TCN63731.1"/>
    <property type="molecule type" value="Genomic_DNA"/>
</dbReference>
<dbReference type="InterPro" id="IPR039420">
    <property type="entry name" value="WalR-like"/>
</dbReference>
<evidence type="ECO:0000256" key="2">
    <source>
        <dbReference type="ARBA" id="ARBA00023125"/>
    </source>
</evidence>
<dbReference type="CDD" id="cd06170">
    <property type="entry name" value="LuxR_C_like"/>
    <property type="match status" value="1"/>
</dbReference>
<keyword evidence="1 3" id="KW-0597">Phosphoprotein</keyword>
<dbReference type="InterPro" id="IPR011006">
    <property type="entry name" value="CheY-like_superfamily"/>
</dbReference>
<feature type="modified residue" description="4-aspartylphosphate" evidence="3">
    <location>
        <position position="62"/>
    </location>
</feature>
<dbReference type="InterPro" id="IPR000792">
    <property type="entry name" value="Tscrpt_reg_LuxR_C"/>
</dbReference>
<dbReference type="OrthoDB" id="9797341at2"/>
<dbReference type="PANTHER" id="PTHR43214">
    <property type="entry name" value="TWO-COMPONENT RESPONSE REGULATOR"/>
    <property type="match status" value="1"/>
</dbReference>
<dbReference type="InterPro" id="IPR058245">
    <property type="entry name" value="NreC/VraR/RcsB-like_REC"/>
</dbReference>
<organism evidence="6 7">
    <name type="scientific">Acetobacteroides hydrogenigenes</name>
    <dbReference type="NCBI Taxonomy" id="979970"/>
    <lineage>
        <taxon>Bacteria</taxon>
        <taxon>Pseudomonadati</taxon>
        <taxon>Bacteroidota</taxon>
        <taxon>Bacteroidia</taxon>
        <taxon>Bacteroidales</taxon>
        <taxon>Rikenellaceae</taxon>
        <taxon>Acetobacteroides</taxon>
    </lineage>
</organism>
<dbReference type="PRINTS" id="PR00038">
    <property type="entry name" value="HTHLUXR"/>
</dbReference>
<dbReference type="GO" id="GO:0003677">
    <property type="term" value="F:DNA binding"/>
    <property type="evidence" value="ECO:0007669"/>
    <property type="project" value="UniProtKB-KW"/>
</dbReference>
<dbReference type="PROSITE" id="PS50110">
    <property type="entry name" value="RESPONSE_REGULATORY"/>
    <property type="match status" value="1"/>
</dbReference>
<keyword evidence="2 6" id="KW-0238">DNA-binding</keyword>
<dbReference type="PANTHER" id="PTHR43214:SF43">
    <property type="entry name" value="TWO-COMPONENT RESPONSE REGULATOR"/>
    <property type="match status" value="1"/>
</dbReference>
<keyword evidence="7" id="KW-1185">Reference proteome</keyword>
<dbReference type="Proteomes" id="UP000294830">
    <property type="component" value="Unassembled WGS sequence"/>
</dbReference>
<feature type="domain" description="Response regulatory" evidence="5">
    <location>
        <begin position="9"/>
        <end position="127"/>
    </location>
</feature>
<evidence type="ECO:0000259" key="5">
    <source>
        <dbReference type="PROSITE" id="PS50110"/>
    </source>
</evidence>
<evidence type="ECO:0000256" key="3">
    <source>
        <dbReference type="PROSITE-ProRule" id="PRU00169"/>
    </source>
</evidence>
<accession>A0A4R2E709</accession>
<dbReference type="SMART" id="SM00448">
    <property type="entry name" value="REC"/>
    <property type="match status" value="1"/>
</dbReference>
<sequence length="231" mass="25763">MEENSSSIRIAIVDDEALIVMLLSDFFAKHEQIVVDLTATSGQQIIDAFKGAQSIPEILLLDLQMGEMNGIETAAILKQNYPDLKIIVVSSHYKKSFMGYMLKLGVNAFLPKGIAPQQLAEAIEEVHAKGFYFMSEQIEVMRNQIASSVPAPVFKTEETLSEREIAVLRLICMQYTAQEIADKLFINKRTVEGYKSSLLAKTSAKNTAGLVIYAIQKQIIDIDDCFFTLTE</sequence>
<evidence type="ECO:0000313" key="6">
    <source>
        <dbReference type="EMBL" id="TCN63731.1"/>
    </source>
</evidence>
<dbReference type="InterPro" id="IPR001789">
    <property type="entry name" value="Sig_transdc_resp-reg_receiver"/>
</dbReference>
<protein>
    <submittedName>
        <fullName evidence="6">DNA-binding NarL/FixJ family response regulator</fullName>
    </submittedName>
</protein>
<dbReference type="RefSeq" id="WP_131840167.1">
    <property type="nucleotide sequence ID" value="NZ_SLWB01000015.1"/>
</dbReference>
<dbReference type="CDD" id="cd17535">
    <property type="entry name" value="REC_NarL-like"/>
    <property type="match status" value="1"/>
</dbReference>
<dbReference type="PROSITE" id="PS50043">
    <property type="entry name" value="HTH_LUXR_2"/>
    <property type="match status" value="1"/>
</dbReference>
<reference evidence="6 7" key="1">
    <citation type="submission" date="2019-03" db="EMBL/GenBank/DDBJ databases">
        <title>Genomic Encyclopedia of Archaeal and Bacterial Type Strains, Phase II (KMG-II): from individual species to whole genera.</title>
        <authorList>
            <person name="Goeker M."/>
        </authorList>
    </citation>
    <scope>NUCLEOTIDE SEQUENCE [LARGE SCALE GENOMIC DNA]</scope>
    <source>
        <strain evidence="6 7">RL-C</strain>
    </source>
</reference>
<dbReference type="GO" id="GO:0000160">
    <property type="term" value="P:phosphorelay signal transduction system"/>
    <property type="evidence" value="ECO:0007669"/>
    <property type="project" value="InterPro"/>
</dbReference>
<name>A0A4R2E709_9BACT</name>
<evidence type="ECO:0000256" key="1">
    <source>
        <dbReference type="ARBA" id="ARBA00022553"/>
    </source>
</evidence>
<evidence type="ECO:0000259" key="4">
    <source>
        <dbReference type="PROSITE" id="PS50043"/>
    </source>
</evidence>
<dbReference type="Pfam" id="PF00196">
    <property type="entry name" value="GerE"/>
    <property type="match status" value="1"/>
</dbReference>
<feature type="domain" description="HTH luxR-type" evidence="4">
    <location>
        <begin position="153"/>
        <end position="218"/>
    </location>
</feature>
<evidence type="ECO:0000313" key="7">
    <source>
        <dbReference type="Proteomes" id="UP000294830"/>
    </source>
</evidence>